<feature type="transmembrane region" description="Helical" evidence="1">
    <location>
        <begin position="31"/>
        <end position="50"/>
    </location>
</feature>
<dbReference type="EMBL" id="QKXC01000262">
    <property type="protein sequence ID" value="RBR09555.1"/>
    <property type="molecule type" value="Genomic_DNA"/>
</dbReference>
<dbReference type="OrthoDB" id="2896006at2759"/>
<proteinExistence type="predicted"/>
<dbReference type="AlphaFoldDB" id="A0A366R012"/>
<gene>
    <name evidence="2" type="ORF">FIESC28_09828</name>
</gene>
<keyword evidence="1" id="KW-0812">Transmembrane</keyword>
<sequence length="365" mass="40231">MFSETAMSSLMRRDNVPKPDLGHELNQLPEWSFFVFMANFILFIPVMVLCQYTFEKVFPVLAIVEDEKPPAYAPLPVESIANDDMTKPVNSPDVPVAPTAGQGKPVTSSFRATFGLLRSTGGFRAMYRGIWMHIIQTFCLGLINGGLYHVTPYSFVIAHLISSLICVQLRTAWVHIVITPESQLRWYQRIPSFKTTFLATWRPTVIFWAASQIVTLSGLGTLYALDKDGQEVPKFDGNESGVCGIMLLAIFLQIAVQIPAYVVLVRVQASLLPAEADTIVPFDRSFNGRIEPVVVGGRGYATVRDAWSSFSKSAWYRIVKLELKVVAITIAAVFGLMVVIIPQIILLATLSGTNGDGPGNGDIKI</sequence>
<dbReference type="RefSeq" id="XP_031011993.1">
    <property type="nucleotide sequence ID" value="XM_031163963.1"/>
</dbReference>
<feature type="transmembrane region" description="Helical" evidence="1">
    <location>
        <begin position="130"/>
        <end position="150"/>
    </location>
</feature>
<comment type="caution">
    <text evidence="2">The sequence shown here is derived from an EMBL/GenBank/DDBJ whole genome shotgun (WGS) entry which is preliminary data.</text>
</comment>
<evidence type="ECO:0008006" key="4">
    <source>
        <dbReference type="Google" id="ProtNLM"/>
    </source>
</evidence>
<feature type="transmembrane region" description="Helical" evidence="1">
    <location>
        <begin position="325"/>
        <end position="350"/>
    </location>
</feature>
<feature type="transmembrane region" description="Helical" evidence="1">
    <location>
        <begin position="245"/>
        <end position="264"/>
    </location>
</feature>
<protein>
    <recommendedName>
        <fullName evidence="4">Ubiquitin carrier protein</fullName>
    </recommendedName>
</protein>
<keyword evidence="3" id="KW-1185">Reference proteome</keyword>
<keyword evidence="1" id="KW-1133">Transmembrane helix</keyword>
<reference evidence="2 3" key="1">
    <citation type="submission" date="2018-06" db="EMBL/GenBank/DDBJ databases">
        <title>Fusarium incarnatum-equiseti species complex species 28.</title>
        <authorList>
            <person name="Gardiner D.M."/>
        </authorList>
    </citation>
    <scope>NUCLEOTIDE SEQUENCE [LARGE SCALE GENOMIC DNA]</scope>
    <source>
        <strain evidence="2 3">FIESC_28</strain>
    </source>
</reference>
<dbReference type="Proteomes" id="UP000253153">
    <property type="component" value="Unassembled WGS sequence"/>
</dbReference>
<accession>A0A366R012</accession>
<name>A0A366R012_9HYPO</name>
<evidence type="ECO:0000313" key="3">
    <source>
        <dbReference type="Proteomes" id="UP000253153"/>
    </source>
</evidence>
<feature type="transmembrane region" description="Helical" evidence="1">
    <location>
        <begin position="156"/>
        <end position="178"/>
    </location>
</feature>
<feature type="transmembrane region" description="Helical" evidence="1">
    <location>
        <begin position="199"/>
        <end position="225"/>
    </location>
</feature>
<evidence type="ECO:0000256" key="1">
    <source>
        <dbReference type="SAM" id="Phobius"/>
    </source>
</evidence>
<keyword evidence="1" id="KW-0472">Membrane</keyword>
<dbReference type="GeneID" id="41999259"/>
<organism evidence="2 3">
    <name type="scientific">Fusarium coffeatum</name>
    <dbReference type="NCBI Taxonomy" id="231269"/>
    <lineage>
        <taxon>Eukaryota</taxon>
        <taxon>Fungi</taxon>
        <taxon>Dikarya</taxon>
        <taxon>Ascomycota</taxon>
        <taxon>Pezizomycotina</taxon>
        <taxon>Sordariomycetes</taxon>
        <taxon>Hypocreomycetidae</taxon>
        <taxon>Hypocreales</taxon>
        <taxon>Nectriaceae</taxon>
        <taxon>Fusarium</taxon>
        <taxon>Fusarium incarnatum-equiseti species complex</taxon>
    </lineage>
</organism>
<evidence type="ECO:0000313" key="2">
    <source>
        <dbReference type="EMBL" id="RBR09555.1"/>
    </source>
</evidence>